<dbReference type="AlphaFoldDB" id="A0A556VVA4"/>
<dbReference type="EMBL" id="VCAZ01000294">
    <property type="protein sequence ID" value="TTV09635.1"/>
    <property type="molecule type" value="Genomic_DNA"/>
</dbReference>
<reference evidence="1 2" key="1">
    <citation type="journal article" date="2019" name="Genome Biol. Evol.">
        <title>Whole-Genome Sequencing of the Giant Devil Catfish, Bagarius yarrelli.</title>
        <authorList>
            <person name="Jiang W."/>
            <person name="Lv Y."/>
            <person name="Cheng L."/>
            <person name="Yang K."/>
            <person name="Chao B."/>
            <person name="Wang X."/>
            <person name="Li Y."/>
            <person name="Pan X."/>
            <person name="You X."/>
            <person name="Zhang Y."/>
            <person name="Yang J."/>
            <person name="Li J."/>
            <person name="Zhang X."/>
            <person name="Liu S."/>
            <person name="Sun C."/>
            <person name="Yang J."/>
            <person name="Shi Q."/>
        </authorList>
    </citation>
    <scope>NUCLEOTIDE SEQUENCE [LARGE SCALE GENOMIC DNA]</scope>
    <source>
        <strain evidence="1">JWS20170419001</strain>
        <tissue evidence="1">Muscle</tissue>
    </source>
</reference>
<evidence type="ECO:0000313" key="1">
    <source>
        <dbReference type="EMBL" id="TTV09635.1"/>
    </source>
</evidence>
<accession>A0A556VVA4</accession>
<keyword evidence="2" id="KW-1185">Reference proteome</keyword>
<name>A0A556VVA4_BAGYA</name>
<organism evidence="1 2">
    <name type="scientific">Bagarius yarrelli</name>
    <name type="common">Goonch</name>
    <name type="synonym">Bagrus yarrelli</name>
    <dbReference type="NCBI Taxonomy" id="175774"/>
    <lineage>
        <taxon>Eukaryota</taxon>
        <taxon>Metazoa</taxon>
        <taxon>Chordata</taxon>
        <taxon>Craniata</taxon>
        <taxon>Vertebrata</taxon>
        <taxon>Euteleostomi</taxon>
        <taxon>Actinopterygii</taxon>
        <taxon>Neopterygii</taxon>
        <taxon>Teleostei</taxon>
        <taxon>Ostariophysi</taxon>
        <taxon>Siluriformes</taxon>
        <taxon>Sisoridae</taxon>
        <taxon>Sisorinae</taxon>
        <taxon>Bagarius</taxon>
    </lineage>
</organism>
<sequence>MKPGMSVFGGFSLDSIYHKLREHGEEQKAINTAAVSAGYQPGISRVSAGYQPVSAYQPRISRSAGYQPGISRYQPGISHVSAGISRVSAMYQPGISPRNQPGISRVSAAYQPVSAAYQPGISRVSAAYQPRISRVSAAISPSATRVSAAAAYQPRYQPCQPRIREPRIQPVSAYQPRVCLCLLAFTILPQENLQQALSSLALATQH</sequence>
<comment type="caution">
    <text evidence="1">The sequence shown here is derived from an EMBL/GenBank/DDBJ whole genome shotgun (WGS) entry which is preliminary data.</text>
</comment>
<dbReference type="Proteomes" id="UP000319801">
    <property type="component" value="Unassembled WGS sequence"/>
</dbReference>
<protein>
    <submittedName>
        <fullName evidence="1">Uncharacterized protein</fullName>
    </submittedName>
</protein>
<evidence type="ECO:0000313" key="2">
    <source>
        <dbReference type="Proteomes" id="UP000319801"/>
    </source>
</evidence>
<gene>
    <name evidence="1" type="ORF">Baya_16392</name>
</gene>
<proteinExistence type="predicted"/>